<dbReference type="SUPFAM" id="SSF63411">
    <property type="entry name" value="LuxS/MPP-like metallohydrolase"/>
    <property type="match status" value="3"/>
</dbReference>
<sequence>MATKGIVKRLSTEIIKSPHDKCLYRGLMLENGLKVVLISDKETDMSAAALDVNVGHMSDPDELPGLAHFCEHMLFLGTKKYPLENDYSKFLSEHGGSSNAYTTSENTCFYFDVAPDSLFPALDRFAQFFLEPLFNESATEREANAVNSEHQKNIPDDTWRVMEVQKLLAKEGHPFRKFGTGNIDTLLNIPRKKGIDTRKALLDFHDKWYSANIMTLAVFGKEDLDELESEVLKHFSKIVNKNVEKPSWPEHPYGPNEVGKILEIVPLRWDNIILRILAKEVKDERTPMIEQYHGTEYFVSNIPKSFLEELHNFVTLNNKLSLPSPNEFIPTNFELAERQVPVKYEPELIEDSAMYRIWFMQDNTYKLPKADVRFEIIIPCVEVTPLAAMLSGLFTWLFRDAMTELTYDADLAGLSYNLSFTWYGLSLDVSGFNHRLVTLLDTLLNRMRGFKPDPERFVVVRELFVRQLENFKMNQPHSHATYYLDYILLERGWSVAEKLACVNEVTLEAMNNFLKNLFDGIFVEALLFGNLDRQNADEILQCVKKHFKDSKPLLTSQLARKRLVKLEEGSSMLFYHDHEVHPSSCTMAYYQTFTENIHNNVVIELFHQIIHEPVFDQLRTKEQLGYIVWAQVKTSCGVKGLSVTVQSEFKPEFLNSRIEAFLLQAKTTLEQMSDQDFQFHVEALATRRLERPKTMRSFASKMWSEIYQRYYFFNRDEREVAHLRTLRKKDILQFYDTHLNVNSEKRRKLSVFIVSAPLANKRTKRDTSAVSIDSAVSRNLEEPLDQAGFAAAPKEPPATIVTDVHEFKASKALYPRPKPYIAIPLYGGISKL</sequence>
<keyword evidence="3" id="KW-0479">Metal-binding</keyword>
<dbReference type="InterPro" id="IPR054734">
    <property type="entry name" value="PqqF-like_C_4"/>
</dbReference>
<dbReference type="Pfam" id="PF22456">
    <property type="entry name" value="PqqF-like_C_4"/>
    <property type="match status" value="1"/>
</dbReference>
<feature type="domain" description="Coenzyme PQQ synthesis protein F-like C-terminal lobe" evidence="14">
    <location>
        <begin position="605"/>
        <end position="703"/>
    </location>
</feature>
<dbReference type="InterPro" id="IPR011249">
    <property type="entry name" value="Metalloenz_LuxS/M16"/>
</dbReference>
<evidence type="ECO:0000256" key="3">
    <source>
        <dbReference type="ARBA" id="ARBA00022723"/>
    </source>
</evidence>
<comment type="catalytic activity">
    <reaction evidence="7">
        <text>Degradation of insulin, glucagon and other polypeptides. No action on proteins.</text>
        <dbReference type="EC" id="3.4.24.56"/>
    </reaction>
</comment>
<evidence type="ECO:0000256" key="9">
    <source>
        <dbReference type="ARBA" id="ARBA00070422"/>
    </source>
</evidence>
<dbReference type="Pfam" id="PF00675">
    <property type="entry name" value="Peptidase_M16"/>
    <property type="match status" value="1"/>
</dbReference>
<accession>A0A7R8W9B8</accession>
<proteinExistence type="inferred from homology"/>
<dbReference type="PANTHER" id="PTHR43690:SF18">
    <property type="entry name" value="INSULIN-DEGRADING ENZYME-RELATED"/>
    <property type="match status" value="1"/>
</dbReference>
<dbReference type="GO" id="GO:0005739">
    <property type="term" value="C:mitochondrion"/>
    <property type="evidence" value="ECO:0007669"/>
    <property type="project" value="TreeGrafter"/>
</dbReference>
<dbReference type="AlphaFoldDB" id="A0A7R8W9B8"/>
<evidence type="ECO:0000256" key="1">
    <source>
        <dbReference type="ARBA" id="ARBA00007261"/>
    </source>
</evidence>
<organism evidence="15">
    <name type="scientific">Cyprideis torosa</name>
    <dbReference type="NCBI Taxonomy" id="163714"/>
    <lineage>
        <taxon>Eukaryota</taxon>
        <taxon>Metazoa</taxon>
        <taxon>Ecdysozoa</taxon>
        <taxon>Arthropoda</taxon>
        <taxon>Crustacea</taxon>
        <taxon>Oligostraca</taxon>
        <taxon>Ostracoda</taxon>
        <taxon>Podocopa</taxon>
        <taxon>Podocopida</taxon>
        <taxon>Cytherocopina</taxon>
        <taxon>Cytheroidea</taxon>
        <taxon>Cytherideidae</taxon>
        <taxon>Cyprideis</taxon>
    </lineage>
</organism>
<dbReference type="PROSITE" id="PS00143">
    <property type="entry name" value="INSULINASE"/>
    <property type="match status" value="1"/>
</dbReference>
<keyword evidence="5" id="KW-0862">Zinc</keyword>
<evidence type="ECO:0000256" key="4">
    <source>
        <dbReference type="ARBA" id="ARBA00022801"/>
    </source>
</evidence>
<comment type="similarity">
    <text evidence="1">Belongs to the peptidase M16 family.</text>
</comment>
<evidence type="ECO:0000256" key="10">
    <source>
        <dbReference type="ARBA" id="ARBA00074992"/>
    </source>
</evidence>
<dbReference type="GO" id="GO:0004222">
    <property type="term" value="F:metalloendopeptidase activity"/>
    <property type="evidence" value="ECO:0007669"/>
    <property type="project" value="UniProtKB-EC"/>
</dbReference>
<dbReference type="PANTHER" id="PTHR43690">
    <property type="entry name" value="NARDILYSIN"/>
    <property type="match status" value="1"/>
</dbReference>
<dbReference type="InterPro" id="IPR050626">
    <property type="entry name" value="Peptidase_M16"/>
</dbReference>
<evidence type="ECO:0000256" key="2">
    <source>
        <dbReference type="ARBA" id="ARBA00022670"/>
    </source>
</evidence>
<dbReference type="InterPro" id="IPR032632">
    <property type="entry name" value="Peptidase_M16_M"/>
</dbReference>
<keyword evidence="6" id="KW-0482">Metalloprotease</keyword>
<dbReference type="GO" id="GO:0005829">
    <property type="term" value="C:cytosol"/>
    <property type="evidence" value="ECO:0007669"/>
    <property type="project" value="TreeGrafter"/>
</dbReference>
<feature type="domain" description="Peptidase M16 middle/third" evidence="13">
    <location>
        <begin position="253"/>
        <end position="500"/>
    </location>
</feature>
<keyword evidence="4" id="KW-0378">Hydrolase</keyword>
<dbReference type="InterPro" id="IPR001431">
    <property type="entry name" value="Pept_M16_Zn_BS"/>
</dbReference>
<dbReference type="EMBL" id="OB660767">
    <property type="protein sequence ID" value="CAD7226178.1"/>
    <property type="molecule type" value="Genomic_DNA"/>
</dbReference>
<evidence type="ECO:0000256" key="7">
    <source>
        <dbReference type="ARBA" id="ARBA00052248"/>
    </source>
</evidence>
<dbReference type="GO" id="GO:0046872">
    <property type="term" value="F:metal ion binding"/>
    <property type="evidence" value="ECO:0007669"/>
    <property type="project" value="UniProtKB-KW"/>
</dbReference>
<evidence type="ECO:0000259" key="12">
    <source>
        <dbReference type="Pfam" id="PF00675"/>
    </source>
</evidence>
<evidence type="ECO:0000256" key="8">
    <source>
        <dbReference type="ARBA" id="ARBA00066874"/>
    </source>
</evidence>
<dbReference type="Pfam" id="PF16187">
    <property type="entry name" value="Peptidase_M16_M"/>
    <property type="match status" value="1"/>
</dbReference>
<evidence type="ECO:0000256" key="6">
    <source>
        <dbReference type="ARBA" id="ARBA00023049"/>
    </source>
</evidence>
<dbReference type="EC" id="3.4.24.56" evidence="8"/>
<evidence type="ECO:0000256" key="11">
    <source>
        <dbReference type="ARBA" id="ARBA00080349"/>
    </source>
</evidence>
<protein>
    <recommendedName>
        <fullName evidence="9">Insulin-degrading enzyme</fullName>
        <ecNumber evidence="8">3.4.24.56</ecNumber>
    </recommendedName>
    <alternativeName>
        <fullName evidence="11">Insulin protease</fullName>
    </alternativeName>
    <alternativeName>
        <fullName evidence="10">Insulysin</fullName>
    </alternativeName>
</protein>
<keyword evidence="2" id="KW-0645">Protease</keyword>
<evidence type="ECO:0000256" key="5">
    <source>
        <dbReference type="ARBA" id="ARBA00022833"/>
    </source>
</evidence>
<evidence type="ECO:0000313" key="15">
    <source>
        <dbReference type="EMBL" id="CAD7226178.1"/>
    </source>
</evidence>
<dbReference type="GO" id="GO:0051603">
    <property type="term" value="P:proteolysis involved in protein catabolic process"/>
    <property type="evidence" value="ECO:0007669"/>
    <property type="project" value="TreeGrafter"/>
</dbReference>
<dbReference type="InterPro" id="IPR011765">
    <property type="entry name" value="Pept_M16_N"/>
</dbReference>
<feature type="domain" description="Peptidase M16 N-terminal" evidence="12">
    <location>
        <begin position="34"/>
        <end position="168"/>
    </location>
</feature>
<evidence type="ECO:0000259" key="13">
    <source>
        <dbReference type="Pfam" id="PF16187"/>
    </source>
</evidence>
<reference evidence="15" key="1">
    <citation type="submission" date="2020-11" db="EMBL/GenBank/DDBJ databases">
        <authorList>
            <person name="Tran Van P."/>
        </authorList>
    </citation>
    <scope>NUCLEOTIDE SEQUENCE</scope>
</reference>
<dbReference type="FunFam" id="3.30.830.10:FF:000003">
    <property type="entry name" value="Insulin-degrading enzyme"/>
    <property type="match status" value="1"/>
</dbReference>
<dbReference type="OrthoDB" id="952271at2759"/>
<evidence type="ECO:0000259" key="14">
    <source>
        <dbReference type="Pfam" id="PF22456"/>
    </source>
</evidence>
<dbReference type="Gene3D" id="3.30.830.10">
    <property type="entry name" value="Metalloenzyme, LuxS/M16 peptidase-like"/>
    <property type="match status" value="3"/>
</dbReference>
<dbReference type="FunFam" id="3.30.830.10:FF:000004">
    <property type="entry name" value="Putative insulin-degrading enzyme"/>
    <property type="match status" value="1"/>
</dbReference>
<name>A0A7R8W9B8_9CRUS</name>
<gene>
    <name evidence="15" type="ORF">CTOB1V02_LOCUS4102</name>
</gene>
<dbReference type="GO" id="GO:0043171">
    <property type="term" value="P:peptide catabolic process"/>
    <property type="evidence" value="ECO:0007669"/>
    <property type="project" value="TreeGrafter"/>
</dbReference>